<reference evidence="1 2" key="1">
    <citation type="submission" date="2019-05" db="EMBL/GenBank/DDBJ databases">
        <title>Marivita sp. nov. isolated from sea sediment.</title>
        <authorList>
            <person name="Kim W."/>
        </authorList>
    </citation>
    <scope>NUCLEOTIDE SEQUENCE [LARGE SCALE GENOMIC DNA]</scope>
    <source>
        <strain evidence="1 2">CAU 1492</strain>
    </source>
</reference>
<gene>
    <name evidence="1" type="ORF">FGK64_13600</name>
</gene>
<dbReference type="SUPFAM" id="SSF47226">
    <property type="entry name" value="Histidine-containing phosphotransfer domain, HPT domain"/>
    <property type="match status" value="1"/>
</dbReference>
<dbReference type="Gene3D" id="1.20.120.160">
    <property type="entry name" value="HPT domain"/>
    <property type="match status" value="1"/>
</dbReference>
<comment type="caution">
    <text evidence="1">The sequence shown here is derived from an EMBL/GenBank/DDBJ whole genome shotgun (WGS) entry which is preliminary data.</text>
</comment>
<name>A0ABY2X807_9RHOB</name>
<organism evidence="1 2">
    <name type="scientific">Arenibacterium halophilum</name>
    <dbReference type="NCBI Taxonomy" id="2583821"/>
    <lineage>
        <taxon>Bacteria</taxon>
        <taxon>Pseudomonadati</taxon>
        <taxon>Pseudomonadota</taxon>
        <taxon>Alphaproteobacteria</taxon>
        <taxon>Rhodobacterales</taxon>
        <taxon>Paracoccaceae</taxon>
        <taxon>Arenibacterium</taxon>
    </lineage>
</organism>
<accession>A0ABY2X807</accession>
<sequence length="115" mass="12576">MARVDPGRLDGLYGQLESHLADRVVSRTVEEVAARLAQCERLWQQEHWGELRKSARSLIAISDQLGLVSIAKVAADVTRTIDACDLAAVGATLWRLLRIGEQSLSAMPLQPELSG</sequence>
<dbReference type="Proteomes" id="UP001191082">
    <property type="component" value="Unassembled WGS sequence"/>
</dbReference>
<protein>
    <submittedName>
        <fullName evidence="1">Uncharacterized protein</fullName>
    </submittedName>
</protein>
<evidence type="ECO:0000313" key="1">
    <source>
        <dbReference type="EMBL" id="TMV11935.1"/>
    </source>
</evidence>
<dbReference type="InterPro" id="IPR036641">
    <property type="entry name" value="HPT_dom_sf"/>
</dbReference>
<keyword evidence="2" id="KW-1185">Reference proteome</keyword>
<proteinExistence type="predicted"/>
<dbReference type="EMBL" id="VCPC01000003">
    <property type="protein sequence ID" value="TMV11935.1"/>
    <property type="molecule type" value="Genomic_DNA"/>
</dbReference>
<evidence type="ECO:0000313" key="2">
    <source>
        <dbReference type="Proteomes" id="UP001191082"/>
    </source>
</evidence>